<dbReference type="EMBL" id="QBIU01000002">
    <property type="protein sequence ID" value="MWV70241.1"/>
    <property type="molecule type" value="Genomic_DNA"/>
</dbReference>
<keyword evidence="3" id="KW-1185">Reference proteome</keyword>
<proteinExistence type="predicted"/>
<protein>
    <submittedName>
        <fullName evidence="2">Uncharacterized protein</fullName>
    </submittedName>
</protein>
<reference evidence="2 3" key="2">
    <citation type="journal article" date="2016" name="Infect. Immun.">
        <title>Helicobacter saguini, a Novel Helicobacter Isolated from Cotton-Top Tamarins with Ulcerative Colitis, Has Proinflammatory Properties and Induces Typhlocolitis and Dysplasia in Gnotobiotic IL-10-/- Mice.</title>
        <authorList>
            <person name="Shen Z."/>
            <person name="Mannion A."/>
            <person name="Whary M.T."/>
            <person name="Muthupalani S."/>
            <person name="Sheh A."/>
            <person name="Feng Y."/>
            <person name="Gong G."/>
            <person name="Vandamme P."/>
            <person name="Holcombe H.R."/>
            <person name="Paster B.J."/>
            <person name="Fox J.G."/>
        </authorList>
    </citation>
    <scope>NUCLEOTIDE SEQUENCE [LARGE SCALE GENOMIC DNA]</scope>
    <source>
        <strain evidence="2 3">MIT 97-6194</strain>
    </source>
</reference>
<comment type="caution">
    <text evidence="2">The sequence shown here is derived from an EMBL/GenBank/DDBJ whole genome shotgun (WGS) entry which is preliminary data.</text>
</comment>
<gene>
    <name evidence="1" type="ORF">DCO61_09575</name>
    <name evidence="2" type="ORF">LS64_002245</name>
</gene>
<accession>A0A347VQ85</accession>
<dbReference type="EMBL" id="JRMP02000003">
    <property type="protein sequence ID" value="TLD95206.1"/>
    <property type="molecule type" value="Genomic_DNA"/>
</dbReference>
<reference evidence="1 4" key="4">
    <citation type="submission" date="2019-12" db="EMBL/GenBank/DDBJ databases">
        <title>Multi-Generational Helicobacter saguini Isolates.</title>
        <authorList>
            <person name="Mannion A."/>
            <person name="Shen Z."/>
            <person name="Fox J.G."/>
        </authorList>
    </citation>
    <scope>NUCLEOTIDE SEQUENCE [LARGE SCALE GENOMIC DNA]</scope>
    <source>
        <strain evidence="1">16-048</strain>
        <strain evidence="4">16-048 (F4)</strain>
    </source>
</reference>
<evidence type="ECO:0000313" key="2">
    <source>
        <dbReference type="EMBL" id="TLD95206.1"/>
    </source>
</evidence>
<evidence type="ECO:0000313" key="1">
    <source>
        <dbReference type="EMBL" id="MWV70241.1"/>
    </source>
</evidence>
<evidence type="ECO:0000313" key="4">
    <source>
        <dbReference type="Proteomes" id="UP000477070"/>
    </source>
</evidence>
<dbReference type="STRING" id="1548018.LS64_01325"/>
<dbReference type="Proteomes" id="UP000477070">
    <property type="component" value="Unassembled WGS sequence"/>
</dbReference>
<dbReference type="Proteomes" id="UP000029714">
    <property type="component" value="Unassembled WGS sequence"/>
</dbReference>
<name>A0A347VQ85_9HELI</name>
<evidence type="ECO:0000313" key="3">
    <source>
        <dbReference type="Proteomes" id="UP000029714"/>
    </source>
</evidence>
<reference evidence="2 3" key="1">
    <citation type="journal article" date="2014" name="Genome Announc.">
        <title>Draft genome sequences of eight enterohepatic helicobacter species isolated from both laboratory and wild rodents.</title>
        <authorList>
            <person name="Sheh A."/>
            <person name="Shen Z."/>
            <person name="Fox J.G."/>
        </authorList>
    </citation>
    <scope>NUCLEOTIDE SEQUENCE [LARGE SCALE GENOMIC DNA]</scope>
    <source>
        <strain evidence="2 3">MIT 97-6194</strain>
    </source>
</reference>
<dbReference type="RefSeq" id="WP_034569602.1">
    <property type="nucleotide sequence ID" value="NZ_JRMP02000003.1"/>
</dbReference>
<reference evidence="2" key="3">
    <citation type="submission" date="2018-04" db="EMBL/GenBank/DDBJ databases">
        <authorList>
            <person name="Sheh A."/>
            <person name="Shen Z."/>
            <person name="Mannion A.J."/>
            <person name="Fox J.G."/>
        </authorList>
    </citation>
    <scope>NUCLEOTIDE SEQUENCE</scope>
    <source>
        <strain evidence="2">MIT 97-6194</strain>
    </source>
</reference>
<sequence length="91" mass="10710">MIKKKYVKYLDNDAVRSYIECVSKINSLLKDFSEEQIDEIETAFYGKHTSTDEIYSLFLNSKPLFPNEMANKMTDFAEFMAYLDEKAKDKE</sequence>
<dbReference type="AlphaFoldDB" id="A0A347VQ85"/>
<organism evidence="2 3">
    <name type="scientific">Helicobacter saguini</name>
    <dbReference type="NCBI Taxonomy" id="1548018"/>
    <lineage>
        <taxon>Bacteria</taxon>
        <taxon>Pseudomonadati</taxon>
        <taxon>Campylobacterota</taxon>
        <taxon>Epsilonproteobacteria</taxon>
        <taxon>Campylobacterales</taxon>
        <taxon>Helicobacteraceae</taxon>
        <taxon>Helicobacter</taxon>
    </lineage>
</organism>